<evidence type="ECO:0000256" key="2">
    <source>
        <dbReference type="ARBA" id="ARBA00023128"/>
    </source>
</evidence>
<evidence type="ECO:0000313" key="5">
    <source>
        <dbReference type="Proteomes" id="UP000284706"/>
    </source>
</evidence>
<comment type="caution">
    <text evidence="4">The sequence shown here is derived from an EMBL/GenBank/DDBJ whole genome shotgun (WGS) entry which is preliminary data.</text>
</comment>
<reference evidence="4 5" key="1">
    <citation type="journal article" date="2018" name="Evol. Lett.">
        <title>Horizontal gene cluster transfer increased hallucinogenic mushroom diversity.</title>
        <authorList>
            <person name="Reynolds H.T."/>
            <person name="Vijayakumar V."/>
            <person name="Gluck-Thaler E."/>
            <person name="Korotkin H.B."/>
            <person name="Matheny P.B."/>
            <person name="Slot J.C."/>
        </authorList>
    </citation>
    <scope>NUCLEOTIDE SEQUENCE [LARGE SCALE GENOMIC DNA]</scope>
    <source>
        <strain evidence="4 5">SRW20</strain>
    </source>
</reference>
<dbReference type="Proteomes" id="UP000284706">
    <property type="component" value="Unassembled WGS sequence"/>
</dbReference>
<evidence type="ECO:0000256" key="1">
    <source>
        <dbReference type="ARBA" id="ARBA00004173"/>
    </source>
</evidence>
<comment type="similarity">
    <text evidence="3">Belongs to the alpha-ketoglutarate dehydrogenase component 4 family.</text>
</comment>
<dbReference type="AlphaFoldDB" id="A0A409XXK9"/>
<organism evidence="4 5">
    <name type="scientific">Gymnopilus dilepis</name>
    <dbReference type="NCBI Taxonomy" id="231916"/>
    <lineage>
        <taxon>Eukaryota</taxon>
        <taxon>Fungi</taxon>
        <taxon>Dikarya</taxon>
        <taxon>Basidiomycota</taxon>
        <taxon>Agaricomycotina</taxon>
        <taxon>Agaricomycetes</taxon>
        <taxon>Agaricomycetidae</taxon>
        <taxon>Agaricales</taxon>
        <taxon>Agaricineae</taxon>
        <taxon>Hymenogastraceae</taxon>
        <taxon>Gymnopilus</taxon>
    </lineage>
</organism>
<dbReference type="InParanoid" id="A0A409XXK9"/>
<proteinExistence type="inferred from homology"/>
<name>A0A409XXK9_9AGAR</name>
<sequence>MHPTLRCCAAARVHTPLIRFLGKRTYPSSPDARHPHPAAPAEFKQRFSEFLNKMNSSGSSEAASKSSGPTVYTEFWEAPPKFWNYKARHLEEAEIEAVMVRVRYS</sequence>
<keyword evidence="2" id="KW-0496">Mitochondrion</keyword>
<gene>
    <name evidence="4" type="ORF">CVT26_008526</name>
</gene>
<keyword evidence="5" id="KW-1185">Reference proteome</keyword>
<dbReference type="InterPro" id="IPR020373">
    <property type="entry name" value="Kgd4/YMR-31"/>
</dbReference>
<comment type="subcellular location">
    <subcellularLocation>
        <location evidence="1">Mitochondrion</location>
    </subcellularLocation>
</comment>
<dbReference type="GO" id="GO:0005739">
    <property type="term" value="C:mitochondrion"/>
    <property type="evidence" value="ECO:0007669"/>
    <property type="project" value="UniProtKB-SubCell"/>
</dbReference>
<dbReference type="Pfam" id="PF10937">
    <property type="entry name" value="Kgd4-YMR31"/>
    <property type="match status" value="1"/>
</dbReference>
<dbReference type="EMBL" id="NHYE01001424">
    <property type="protein sequence ID" value="PPQ95498.1"/>
    <property type="molecule type" value="Genomic_DNA"/>
</dbReference>
<protein>
    <submittedName>
        <fullName evidence="4">Uncharacterized protein</fullName>
    </submittedName>
</protein>
<accession>A0A409XXK9</accession>
<dbReference type="GO" id="GO:0006103">
    <property type="term" value="P:2-oxoglutarate metabolic process"/>
    <property type="evidence" value="ECO:0007669"/>
    <property type="project" value="InterPro"/>
</dbReference>
<evidence type="ECO:0000313" key="4">
    <source>
        <dbReference type="EMBL" id="PPQ95498.1"/>
    </source>
</evidence>
<dbReference type="OrthoDB" id="2116030at2759"/>
<evidence type="ECO:0000256" key="3">
    <source>
        <dbReference type="ARBA" id="ARBA00043970"/>
    </source>
</evidence>